<dbReference type="InterPro" id="IPR004552">
    <property type="entry name" value="AGP_acyltrans"/>
</dbReference>
<dbReference type="Pfam" id="PF01553">
    <property type="entry name" value="Acyltransferase"/>
    <property type="match status" value="1"/>
</dbReference>
<evidence type="ECO:0000313" key="7">
    <source>
        <dbReference type="Proteomes" id="UP000002217"/>
    </source>
</evidence>
<evidence type="ECO:0000256" key="4">
    <source>
        <dbReference type="RuleBase" id="RU361267"/>
    </source>
</evidence>
<dbReference type="HOGENOM" id="CLU_027938_4_5_9"/>
<evidence type="ECO:0000256" key="1">
    <source>
        <dbReference type="ARBA" id="ARBA00008655"/>
    </source>
</evidence>
<dbReference type="Proteomes" id="UP000002217">
    <property type="component" value="Chromosome"/>
</dbReference>
<dbReference type="OrthoDB" id="9803035at2"/>
<keyword evidence="7" id="KW-1185">Reference proteome</keyword>
<proteinExistence type="inferred from homology"/>
<dbReference type="GO" id="GO:0006654">
    <property type="term" value="P:phosphatidic acid biosynthetic process"/>
    <property type="evidence" value="ECO:0007669"/>
    <property type="project" value="TreeGrafter"/>
</dbReference>
<dbReference type="PANTHER" id="PTHR10434:SF11">
    <property type="entry name" value="1-ACYL-SN-GLYCEROL-3-PHOSPHATE ACYLTRANSFERASE"/>
    <property type="match status" value="1"/>
</dbReference>
<accession>C8VZ20</accession>
<keyword evidence="4" id="KW-1208">Phospholipid metabolism</keyword>
<dbReference type="eggNOG" id="COG0204">
    <property type="taxonomic scope" value="Bacteria"/>
</dbReference>
<dbReference type="PANTHER" id="PTHR10434">
    <property type="entry name" value="1-ACYL-SN-GLYCEROL-3-PHOSPHATE ACYLTRANSFERASE"/>
    <property type="match status" value="1"/>
</dbReference>
<dbReference type="SUPFAM" id="SSF69593">
    <property type="entry name" value="Glycerol-3-phosphate (1)-acyltransferase"/>
    <property type="match status" value="1"/>
</dbReference>
<evidence type="ECO:0000256" key="2">
    <source>
        <dbReference type="ARBA" id="ARBA00022679"/>
    </source>
</evidence>
<dbReference type="RefSeq" id="WP_015757634.1">
    <property type="nucleotide sequence ID" value="NC_013216.1"/>
</dbReference>
<keyword evidence="4" id="KW-0443">Lipid metabolism</keyword>
<dbReference type="SMART" id="SM00563">
    <property type="entry name" value="PlsC"/>
    <property type="match status" value="1"/>
</dbReference>
<evidence type="ECO:0000256" key="3">
    <source>
        <dbReference type="ARBA" id="ARBA00023315"/>
    </source>
</evidence>
<gene>
    <name evidence="6" type="ordered locus">Dtox_2101</name>
</gene>
<sequence>MIYQTSKFLCTAVLKILRRWQIQGLGNLPAKGGFLIVSNHTSYWDPLAVGCAIKPRIYYMAKAELFKIPVFRELITSFGAFPVHREKADRQAIRMALKLLKEGKVVGIFPEGTRSHSGELLQPHLGAAMLALKSQVPVVPVAVLDSKGIFRRLKLNIGKPFYIGNRQSDQTPKEIIEAGTEQIMSEISHLMQLK</sequence>
<comment type="catalytic activity">
    <reaction evidence="4">
        <text>a 1-acyl-sn-glycero-3-phosphate + an acyl-CoA = a 1,2-diacyl-sn-glycero-3-phosphate + CoA</text>
        <dbReference type="Rhea" id="RHEA:19709"/>
        <dbReference type="ChEBI" id="CHEBI:57287"/>
        <dbReference type="ChEBI" id="CHEBI:57970"/>
        <dbReference type="ChEBI" id="CHEBI:58342"/>
        <dbReference type="ChEBI" id="CHEBI:58608"/>
        <dbReference type="EC" id="2.3.1.51"/>
    </reaction>
</comment>
<feature type="domain" description="Phospholipid/glycerol acyltransferase" evidence="5">
    <location>
        <begin position="34"/>
        <end position="146"/>
    </location>
</feature>
<keyword evidence="4" id="KW-0594">Phospholipid biosynthesis</keyword>
<evidence type="ECO:0000259" key="5">
    <source>
        <dbReference type="SMART" id="SM00563"/>
    </source>
</evidence>
<dbReference type="STRING" id="485916.Dtox_2101"/>
<organism evidence="6 7">
    <name type="scientific">Desulfofarcimen acetoxidans (strain ATCC 49208 / DSM 771 / KCTC 5769 / VKM B-1644 / 5575)</name>
    <name type="common">Desulfotomaculum acetoxidans</name>
    <dbReference type="NCBI Taxonomy" id="485916"/>
    <lineage>
        <taxon>Bacteria</taxon>
        <taxon>Bacillati</taxon>
        <taxon>Bacillota</taxon>
        <taxon>Clostridia</taxon>
        <taxon>Eubacteriales</taxon>
        <taxon>Peptococcaceae</taxon>
        <taxon>Desulfofarcimen</taxon>
    </lineage>
</organism>
<evidence type="ECO:0000313" key="6">
    <source>
        <dbReference type="EMBL" id="ACV62930.1"/>
    </source>
</evidence>
<name>C8VZ20_DESAS</name>
<comment type="similarity">
    <text evidence="1 4">Belongs to the 1-acyl-sn-glycerol-3-phosphate acyltransferase family.</text>
</comment>
<reference evidence="6 7" key="1">
    <citation type="journal article" date="2009" name="Stand. Genomic Sci.">
        <title>Complete genome sequence of Desulfotomaculum acetoxidans type strain (5575).</title>
        <authorList>
            <person name="Spring S."/>
            <person name="Lapidus A."/>
            <person name="Schroder M."/>
            <person name="Gleim D."/>
            <person name="Sims D."/>
            <person name="Meincke L."/>
            <person name="Glavina Del Rio T."/>
            <person name="Tice H."/>
            <person name="Copeland A."/>
            <person name="Cheng J.F."/>
            <person name="Lucas S."/>
            <person name="Chen F."/>
            <person name="Nolan M."/>
            <person name="Bruce D."/>
            <person name="Goodwin L."/>
            <person name="Pitluck S."/>
            <person name="Ivanova N."/>
            <person name="Mavromatis K."/>
            <person name="Mikhailova N."/>
            <person name="Pati A."/>
            <person name="Chen A."/>
            <person name="Palaniappan K."/>
            <person name="Land M."/>
            <person name="Hauser L."/>
            <person name="Chang Y.J."/>
            <person name="Jeffries C.D."/>
            <person name="Chain P."/>
            <person name="Saunders E."/>
            <person name="Brettin T."/>
            <person name="Detter J.C."/>
            <person name="Goker M."/>
            <person name="Bristow J."/>
            <person name="Eisen J.A."/>
            <person name="Markowitz V."/>
            <person name="Hugenholtz P."/>
            <person name="Kyrpides N.C."/>
            <person name="Klenk H.P."/>
            <person name="Han C."/>
        </authorList>
    </citation>
    <scope>NUCLEOTIDE SEQUENCE [LARGE SCALE GENOMIC DNA]</scope>
    <source>
        <strain evidence="7">ATCC 49208 / DSM 771 / VKM B-1644</strain>
    </source>
</reference>
<dbReference type="NCBIfam" id="TIGR00530">
    <property type="entry name" value="AGP_acyltrn"/>
    <property type="match status" value="1"/>
</dbReference>
<keyword evidence="3 4" id="KW-0012">Acyltransferase</keyword>
<dbReference type="AlphaFoldDB" id="C8VZ20"/>
<comment type="domain">
    <text evidence="4">The HXXXXD motif is essential for acyltransferase activity and may constitute the binding site for the phosphate moiety of the glycerol-3-phosphate.</text>
</comment>
<protein>
    <recommendedName>
        <fullName evidence="4">1-acyl-sn-glycerol-3-phosphate acyltransferase</fullName>
        <ecNumber evidence="4">2.3.1.51</ecNumber>
    </recommendedName>
</protein>
<dbReference type="GO" id="GO:0003841">
    <property type="term" value="F:1-acylglycerol-3-phosphate O-acyltransferase activity"/>
    <property type="evidence" value="ECO:0007669"/>
    <property type="project" value="UniProtKB-UniRule"/>
</dbReference>
<keyword evidence="2 4" id="KW-0808">Transferase</keyword>
<dbReference type="CDD" id="cd07989">
    <property type="entry name" value="LPLAT_AGPAT-like"/>
    <property type="match status" value="1"/>
</dbReference>
<dbReference type="KEGG" id="dae:Dtox_2101"/>
<dbReference type="GO" id="GO:0016020">
    <property type="term" value="C:membrane"/>
    <property type="evidence" value="ECO:0007669"/>
    <property type="project" value="InterPro"/>
</dbReference>
<keyword evidence="4" id="KW-0444">Lipid biosynthesis</keyword>
<dbReference type="EC" id="2.3.1.51" evidence="4"/>
<dbReference type="EMBL" id="CP001720">
    <property type="protein sequence ID" value="ACV62930.1"/>
    <property type="molecule type" value="Genomic_DNA"/>
</dbReference>
<dbReference type="InterPro" id="IPR002123">
    <property type="entry name" value="Plipid/glycerol_acylTrfase"/>
</dbReference>